<evidence type="ECO:0000313" key="1">
    <source>
        <dbReference type="EMBL" id="GLW89976.1"/>
    </source>
</evidence>
<name>A0A9W6V8H2_9PSEU</name>
<dbReference type="AlphaFoldDB" id="A0A9W6V8H2"/>
<organism evidence="1 2">
    <name type="scientific">Actinokineospora globicatena</name>
    <dbReference type="NCBI Taxonomy" id="103729"/>
    <lineage>
        <taxon>Bacteria</taxon>
        <taxon>Bacillati</taxon>
        <taxon>Actinomycetota</taxon>
        <taxon>Actinomycetes</taxon>
        <taxon>Pseudonocardiales</taxon>
        <taxon>Pseudonocardiaceae</taxon>
        <taxon>Actinokineospora</taxon>
    </lineage>
</organism>
<reference evidence="1" key="1">
    <citation type="submission" date="2023-02" db="EMBL/GenBank/DDBJ databases">
        <title>Actinokineospora globicatena NBRC 15670.</title>
        <authorList>
            <person name="Ichikawa N."/>
            <person name="Sato H."/>
            <person name="Tonouchi N."/>
        </authorList>
    </citation>
    <scope>NUCLEOTIDE SEQUENCE</scope>
    <source>
        <strain evidence="1">NBRC 15670</strain>
    </source>
</reference>
<comment type="caution">
    <text evidence="1">The sequence shown here is derived from an EMBL/GenBank/DDBJ whole genome shotgun (WGS) entry which is preliminary data.</text>
</comment>
<accession>A0A9W6V8H2</accession>
<keyword evidence="2" id="KW-1185">Reference proteome</keyword>
<sequence length="71" mass="6975">MVSVHAADELSPVLSCPFAVLPVVADARTITVCLATTVHALACAAVAVAVAGARAPNASAAPTITVNLLPI</sequence>
<gene>
    <name evidence="1" type="ORF">Aglo03_07920</name>
</gene>
<dbReference type="Proteomes" id="UP001165042">
    <property type="component" value="Unassembled WGS sequence"/>
</dbReference>
<dbReference type="EMBL" id="BSSD01000001">
    <property type="protein sequence ID" value="GLW89976.1"/>
    <property type="molecule type" value="Genomic_DNA"/>
</dbReference>
<protein>
    <submittedName>
        <fullName evidence="1">Uncharacterized protein</fullName>
    </submittedName>
</protein>
<evidence type="ECO:0000313" key="2">
    <source>
        <dbReference type="Proteomes" id="UP001165042"/>
    </source>
</evidence>
<proteinExistence type="predicted"/>